<feature type="compositionally biased region" description="Basic and acidic residues" evidence="4">
    <location>
        <begin position="228"/>
        <end position="248"/>
    </location>
</feature>
<keyword evidence="8" id="KW-1185">Reference proteome</keyword>
<evidence type="ECO:0000256" key="2">
    <source>
        <dbReference type="ARBA" id="ARBA00023125"/>
    </source>
</evidence>
<evidence type="ECO:0000256" key="3">
    <source>
        <dbReference type="ARBA" id="ARBA00023163"/>
    </source>
</evidence>
<keyword evidence="5" id="KW-1133">Transmembrane helix</keyword>
<reference evidence="7 8" key="1">
    <citation type="submission" date="2022-01" db="EMBL/GenBank/DDBJ databases">
        <title>Labilibaculum sp. nov, a marine bacterium isolated from Antarctica.</title>
        <authorList>
            <person name="Dai W."/>
        </authorList>
    </citation>
    <scope>NUCLEOTIDE SEQUENCE [LARGE SCALE GENOMIC DNA]</scope>
    <source>
        <strain evidence="7 8">DW002</strain>
    </source>
</reference>
<accession>A0ABT5VX65</accession>
<evidence type="ECO:0000256" key="4">
    <source>
        <dbReference type="SAM" id="MobiDB-lite"/>
    </source>
</evidence>
<evidence type="ECO:0000256" key="5">
    <source>
        <dbReference type="SAM" id="Phobius"/>
    </source>
</evidence>
<keyword evidence="3" id="KW-0804">Transcription</keyword>
<dbReference type="InterPro" id="IPR009057">
    <property type="entry name" value="Homeodomain-like_sf"/>
</dbReference>
<dbReference type="SUPFAM" id="SSF46689">
    <property type="entry name" value="Homeodomain-like"/>
    <property type="match status" value="1"/>
</dbReference>
<evidence type="ECO:0000259" key="6">
    <source>
        <dbReference type="PROSITE" id="PS01124"/>
    </source>
</evidence>
<name>A0ABT5VX65_9BACT</name>
<feature type="transmembrane region" description="Helical" evidence="5">
    <location>
        <begin position="128"/>
        <end position="152"/>
    </location>
</feature>
<feature type="transmembrane region" description="Helical" evidence="5">
    <location>
        <begin position="173"/>
        <end position="189"/>
    </location>
</feature>
<keyword evidence="5" id="KW-0472">Membrane</keyword>
<gene>
    <name evidence="7" type="ORF">L3049_18615</name>
</gene>
<dbReference type="EMBL" id="JAKJSC010000007">
    <property type="protein sequence ID" value="MDE5420007.1"/>
    <property type="molecule type" value="Genomic_DNA"/>
</dbReference>
<dbReference type="Proteomes" id="UP001528920">
    <property type="component" value="Unassembled WGS sequence"/>
</dbReference>
<keyword evidence="5" id="KW-0812">Transmembrane</keyword>
<keyword evidence="1" id="KW-0805">Transcription regulation</keyword>
<dbReference type="InterPro" id="IPR018060">
    <property type="entry name" value="HTH_AraC"/>
</dbReference>
<dbReference type="CDD" id="cd00093">
    <property type="entry name" value="HTH_XRE"/>
    <property type="match status" value="1"/>
</dbReference>
<evidence type="ECO:0000313" key="7">
    <source>
        <dbReference type="EMBL" id="MDE5420007.1"/>
    </source>
</evidence>
<dbReference type="SMART" id="SM00342">
    <property type="entry name" value="HTH_ARAC"/>
    <property type="match status" value="1"/>
</dbReference>
<feature type="domain" description="HTH araC/xylS-type" evidence="6">
    <location>
        <begin position="261"/>
        <end position="369"/>
    </location>
</feature>
<dbReference type="InterPro" id="IPR001387">
    <property type="entry name" value="Cro/C1-type_HTH"/>
</dbReference>
<feature type="transmembrane region" description="Helical" evidence="5">
    <location>
        <begin position="89"/>
        <end position="108"/>
    </location>
</feature>
<dbReference type="RefSeq" id="WP_275111339.1">
    <property type="nucleotide sequence ID" value="NZ_JAKJSC010000007.1"/>
</dbReference>
<dbReference type="Gene3D" id="1.10.10.60">
    <property type="entry name" value="Homeodomain-like"/>
    <property type="match status" value="2"/>
</dbReference>
<dbReference type="PANTHER" id="PTHR43280:SF29">
    <property type="entry name" value="ARAC-FAMILY TRANSCRIPTIONAL REGULATOR"/>
    <property type="match status" value="1"/>
</dbReference>
<dbReference type="PROSITE" id="PS01124">
    <property type="entry name" value="HTH_ARAC_FAMILY_2"/>
    <property type="match status" value="1"/>
</dbReference>
<sequence>MFFIIGICIAFFLEFLLLIKKNKSKADKVLAIWLLLMAIHQALFYHHITGKTFEIPHMLGILMPLPILHGVLLYFYVLEATGKKITSKISLPHLIPFCILILLLIPFFSLTGEEKIYIFRNEGIGYEWYLLIHQVSMIISGIAYTVWTLLLIRKHQKNIQTTFSNTDKKELQWLRYLSIGLGLIWVVALFFDEQIIFSCIVVFVLFIGFFGINQMNIFTTSPSSNSDNENKNPIEKEQKTELNSPEKKRYAKSGVNKEMAEEIYSKLNELMPNKNLYKQENLTLSELAKQLNVHPNHLSQVINEKEEKNFYNYINSLRIKEFIRLASQQKNEKFTLMSLAQDCGFNSKSTFNKHFKAYTQKTPSEFFREQKTAV</sequence>
<comment type="caution">
    <text evidence="7">The sequence shown here is derived from an EMBL/GenBank/DDBJ whole genome shotgun (WGS) entry which is preliminary data.</text>
</comment>
<evidence type="ECO:0000256" key="1">
    <source>
        <dbReference type="ARBA" id="ARBA00023015"/>
    </source>
</evidence>
<dbReference type="PANTHER" id="PTHR43280">
    <property type="entry name" value="ARAC-FAMILY TRANSCRIPTIONAL REGULATOR"/>
    <property type="match status" value="1"/>
</dbReference>
<dbReference type="Pfam" id="PF12833">
    <property type="entry name" value="HTH_18"/>
    <property type="match status" value="1"/>
</dbReference>
<feature type="region of interest" description="Disordered" evidence="4">
    <location>
        <begin position="221"/>
        <end position="249"/>
    </location>
</feature>
<organism evidence="7 8">
    <name type="scientific">Paralabilibaculum antarcticum</name>
    <dbReference type="NCBI Taxonomy" id="2912572"/>
    <lineage>
        <taxon>Bacteria</taxon>
        <taxon>Pseudomonadati</taxon>
        <taxon>Bacteroidota</taxon>
        <taxon>Bacteroidia</taxon>
        <taxon>Marinilabiliales</taxon>
        <taxon>Marinifilaceae</taxon>
        <taxon>Paralabilibaculum</taxon>
    </lineage>
</organism>
<protein>
    <submittedName>
        <fullName evidence="7">Helix-turn-helix domain-containing protein</fullName>
    </submittedName>
</protein>
<proteinExistence type="predicted"/>
<keyword evidence="2" id="KW-0238">DNA-binding</keyword>
<feature type="transmembrane region" description="Helical" evidence="5">
    <location>
        <begin position="29"/>
        <end position="49"/>
    </location>
</feature>
<evidence type="ECO:0000313" key="8">
    <source>
        <dbReference type="Proteomes" id="UP001528920"/>
    </source>
</evidence>
<feature type="transmembrane region" description="Helical" evidence="5">
    <location>
        <begin position="55"/>
        <end position="77"/>
    </location>
</feature>
<feature type="transmembrane region" description="Helical" evidence="5">
    <location>
        <begin position="195"/>
        <end position="212"/>
    </location>
</feature>